<dbReference type="SUPFAM" id="SSF55781">
    <property type="entry name" value="GAF domain-like"/>
    <property type="match status" value="1"/>
</dbReference>
<keyword evidence="4 5" id="KW-0804">Transcription</keyword>
<evidence type="ECO:0000259" key="6">
    <source>
        <dbReference type="Pfam" id="PF01628"/>
    </source>
</evidence>
<accession>U4KKN2</accession>
<dbReference type="NCBIfam" id="TIGR00331">
    <property type="entry name" value="hrcA"/>
    <property type="match status" value="1"/>
</dbReference>
<dbReference type="RefSeq" id="WP_026658150.1">
    <property type="nucleotide sequence ID" value="NC_022538.1"/>
</dbReference>
<dbReference type="OrthoDB" id="9783139at2"/>
<comment type="function">
    <text evidence="5">Negative regulator of class I heat shock genes (grpE-dnaK-dnaJ and groELS operons). Prevents heat-shock induction of these operons.</text>
</comment>
<evidence type="ECO:0000256" key="3">
    <source>
        <dbReference type="ARBA" id="ARBA00023016"/>
    </source>
</evidence>
<keyword evidence="8" id="KW-1185">Reference proteome</keyword>
<evidence type="ECO:0000313" key="7">
    <source>
        <dbReference type="EMBL" id="CCV64207.1"/>
    </source>
</evidence>
<dbReference type="Proteomes" id="UP000032740">
    <property type="component" value="Chromosome"/>
</dbReference>
<comment type="similarity">
    <text evidence="5">Belongs to the HrcA family.</text>
</comment>
<dbReference type="KEGG" id="apal:BN85406300"/>
<feature type="domain" description="Heat-inducible transcription repressor HrcA C-terminal" evidence="6">
    <location>
        <begin position="104"/>
        <end position="324"/>
    </location>
</feature>
<keyword evidence="3 5" id="KW-0346">Stress response</keyword>
<organism evidence="7 8">
    <name type="scientific">Alteracholeplasma palmae (strain ATCC 49389 / J233)</name>
    <name type="common">Acholeplasma palmae</name>
    <dbReference type="NCBI Taxonomy" id="1318466"/>
    <lineage>
        <taxon>Bacteria</taxon>
        <taxon>Bacillati</taxon>
        <taxon>Mycoplasmatota</taxon>
        <taxon>Mollicutes</taxon>
        <taxon>Acholeplasmatales</taxon>
        <taxon>Acholeplasmataceae</taxon>
        <taxon>Acholeplasma</taxon>
    </lineage>
</organism>
<sequence>MLTDRQKLILKAIVEIYAEDAQPVGSKILTNLPYLDFSSATIRYDMAQLEDLGFLEKTHTSSGRIPSQKGYKYYVNHLVTRDQEISQMYPLIDEIFAKYSLAKEQAIKEALELLSNLTNYTAMAVGPDVVKTSKIQKIDFIPLDEMNAVMLIVTNHGHVQHQNISLSEKDEVNMNDLKEVIKTLNDLLKDKYLYEASNIIKAEFAKEEIGKYMKYQSQIVESFIQAFAQFASDNFYLSGVTNIFEQPEFNNVSTIKRFVDMLDRRELVNLVESTDGLTIKFADDMKLLPLENYSVVSIPYKINEEDNGTIAIFGPARMEYKKVIPLLEYIAVNLAKLYKK</sequence>
<dbReference type="PIRSF" id="PIRSF005485">
    <property type="entry name" value="HrcA"/>
    <property type="match status" value="1"/>
</dbReference>
<keyword evidence="1 5" id="KW-0678">Repressor</keyword>
<evidence type="ECO:0000256" key="4">
    <source>
        <dbReference type="ARBA" id="ARBA00023163"/>
    </source>
</evidence>
<evidence type="ECO:0000256" key="5">
    <source>
        <dbReference type="HAMAP-Rule" id="MF_00081"/>
    </source>
</evidence>
<dbReference type="InterPro" id="IPR002571">
    <property type="entry name" value="HrcA"/>
</dbReference>
<dbReference type="InterPro" id="IPR036388">
    <property type="entry name" value="WH-like_DNA-bd_sf"/>
</dbReference>
<dbReference type="SUPFAM" id="SSF46785">
    <property type="entry name" value="Winged helix' DNA-binding domain"/>
    <property type="match status" value="1"/>
</dbReference>
<dbReference type="Gene3D" id="3.30.450.40">
    <property type="match status" value="1"/>
</dbReference>
<dbReference type="Gene3D" id="1.10.10.10">
    <property type="entry name" value="Winged helix-like DNA-binding domain superfamily/Winged helix DNA-binding domain"/>
    <property type="match status" value="1"/>
</dbReference>
<dbReference type="GO" id="GO:0003677">
    <property type="term" value="F:DNA binding"/>
    <property type="evidence" value="ECO:0007669"/>
    <property type="project" value="InterPro"/>
</dbReference>
<dbReference type="HOGENOM" id="CLU_050019_1_0_14"/>
<evidence type="ECO:0000256" key="1">
    <source>
        <dbReference type="ARBA" id="ARBA00022491"/>
    </source>
</evidence>
<name>U4KKN2_ALTPJ</name>
<dbReference type="InterPro" id="IPR029016">
    <property type="entry name" value="GAF-like_dom_sf"/>
</dbReference>
<dbReference type="InterPro" id="IPR021153">
    <property type="entry name" value="HrcA_C"/>
</dbReference>
<proteinExistence type="inferred from homology"/>
<evidence type="ECO:0000313" key="8">
    <source>
        <dbReference type="Proteomes" id="UP000032740"/>
    </source>
</evidence>
<dbReference type="GO" id="GO:0045892">
    <property type="term" value="P:negative regulation of DNA-templated transcription"/>
    <property type="evidence" value="ECO:0007669"/>
    <property type="project" value="UniProtKB-UniRule"/>
</dbReference>
<dbReference type="Pfam" id="PF01628">
    <property type="entry name" value="HrcA"/>
    <property type="match status" value="1"/>
</dbReference>
<gene>
    <name evidence="5 7" type="primary">hrcA</name>
    <name evidence="7" type="ORF">BN85406300</name>
</gene>
<keyword evidence="2 5" id="KW-0805">Transcription regulation</keyword>
<dbReference type="PANTHER" id="PTHR34824:SF1">
    <property type="entry name" value="HEAT-INDUCIBLE TRANSCRIPTION REPRESSOR HRCA"/>
    <property type="match status" value="1"/>
</dbReference>
<dbReference type="InterPro" id="IPR036390">
    <property type="entry name" value="WH_DNA-bd_sf"/>
</dbReference>
<dbReference type="InterPro" id="IPR023120">
    <property type="entry name" value="WHTH_transcript_rep_HrcA_IDD"/>
</dbReference>
<protein>
    <recommendedName>
        <fullName evidence="5">Heat-inducible transcription repressor HrcA</fullName>
    </recommendedName>
</protein>
<dbReference type="Gene3D" id="3.30.390.60">
    <property type="entry name" value="Heat-inducible transcription repressor hrca homolog, domain 3"/>
    <property type="match status" value="1"/>
</dbReference>
<dbReference type="PANTHER" id="PTHR34824">
    <property type="entry name" value="HEAT-INDUCIBLE TRANSCRIPTION REPRESSOR HRCA"/>
    <property type="match status" value="1"/>
</dbReference>
<reference evidence="7 8" key="1">
    <citation type="journal article" date="2013" name="J. Mol. Microbiol. Biotechnol.">
        <title>Analysis of the Complete Genomes of Acholeplasma brassicae , A. palmae and A. laidlawii and Their Comparison to the Obligate Parasites from ' Candidatus Phytoplasma'.</title>
        <authorList>
            <person name="Kube M."/>
            <person name="Siewert C."/>
            <person name="Migdoll A.M."/>
            <person name="Duduk B."/>
            <person name="Holz S."/>
            <person name="Rabus R."/>
            <person name="Seemuller E."/>
            <person name="Mitrovic J."/>
            <person name="Muller I."/>
            <person name="Buttner C."/>
            <person name="Reinhardt R."/>
        </authorList>
    </citation>
    <scope>NUCLEOTIDE SEQUENCE [LARGE SCALE GENOMIC DNA]</scope>
    <source>
        <strain evidence="7 8">J233</strain>
    </source>
</reference>
<dbReference type="EMBL" id="FO681347">
    <property type="protein sequence ID" value="CCV64207.1"/>
    <property type="molecule type" value="Genomic_DNA"/>
</dbReference>
<dbReference type="STRING" id="1318466.BN85406300"/>
<evidence type="ECO:0000256" key="2">
    <source>
        <dbReference type="ARBA" id="ARBA00023015"/>
    </source>
</evidence>
<dbReference type="AlphaFoldDB" id="U4KKN2"/>
<dbReference type="HAMAP" id="MF_00081">
    <property type="entry name" value="HrcA"/>
    <property type="match status" value="1"/>
</dbReference>